<evidence type="ECO:0000313" key="4">
    <source>
        <dbReference type="Proteomes" id="UP000093954"/>
    </source>
</evidence>
<dbReference type="SUPFAM" id="SSF109709">
    <property type="entry name" value="KorB DNA-binding domain-like"/>
    <property type="match status" value="1"/>
</dbReference>
<dbReference type="AlphaFoldDB" id="A0A1A6AKW5"/>
<dbReference type="Proteomes" id="UP000093954">
    <property type="component" value="Unassembled WGS sequence"/>
</dbReference>
<dbReference type="Pfam" id="PF17762">
    <property type="entry name" value="HTH_ParB"/>
    <property type="match status" value="1"/>
</dbReference>
<dbReference type="PATRIC" id="fig|1353534.3.peg.3428"/>
<evidence type="ECO:0000313" key="3">
    <source>
        <dbReference type="EMBL" id="OBR90719.1"/>
    </source>
</evidence>
<reference evidence="3 4" key="1">
    <citation type="journal article" date="2012" name="Front. Microbiol.">
        <title>Draft Genome Sequence of the Virulent Strain 01-B526 of the Fish Pathogen Aeromonas salmonicida.</title>
        <authorList>
            <person name="Charette S.J."/>
            <person name="Brochu F."/>
            <person name="Boyle B."/>
            <person name="Filion G."/>
            <person name="Tanaka K.H."/>
            <person name="Derome N."/>
        </authorList>
    </citation>
    <scope>NUCLEOTIDE SEQUENCE [LARGE SCALE GENOMIC DNA]</scope>
    <source>
        <strain evidence="3 4">P11</strain>
    </source>
</reference>
<name>A0A1A6AKW5_9CLOT</name>
<proteinExistence type="predicted"/>
<gene>
    <name evidence="3" type="ORF">CLRAG_33670</name>
</gene>
<dbReference type="InterPro" id="IPR041468">
    <property type="entry name" value="HTH_ParB/Spo0J"/>
</dbReference>
<accession>A0A1A6AKW5</accession>
<sequence>MILEDLISTNIMQRGIGNCNPMKMAKCIMELERIYGIRQGSASDGSNQYIKKADPNNSAEQKSQEQLAKQIGISVDTLQNYKKLTTLIPELQSMVEHNALKSTTAYKIWAKLSQEEQENFFNIPLYGLYKCFKMFYHVKV</sequence>
<evidence type="ECO:0000256" key="1">
    <source>
        <dbReference type="SAM" id="MobiDB-lite"/>
    </source>
</evidence>
<protein>
    <recommendedName>
        <fullName evidence="2">ParB/Spo0J HTH domain-containing protein</fullName>
    </recommendedName>
</protein>
<keyword evidence="4" id="KW-1185">Reference proteome</keyword>
<feature type="domain" description="ParB/Spo0J HTH" evidence="2">
    <location>
        <begin position="63"/>
        <end position="121"/>
    </location>
</feature>
<dbReference type="EMBL" id="LROS01000055">
    <property type="protein sequence ID" value="OBR90719.1"/>
    <property type="molecule type" value="Genomic_DNA"/>
</dbReference>
<evidence type="ECO:0000259" key="2">
    <source>
        <dbReference type="Pfam" id="PF17762"/>
    </source>
</evidence>
<dbReference type="RefSeq" id="WP_083985781.1">
    <property type="nucleotide sequence ID" value="NZ_LROS01000055.1"/>
</dbReference>
<comment type="caution">
    <text evidence="3">The sequence shown here is derived from an EMBL/GenBank/DDBJ whole genome shotgun (WGS) entry which is preliminary data.</text>
</comment>
<organism evidence="3 4">
    <name type="scientific">Clostridium ragsdalei P11</name>
    <dbReference type="NCBI Taxonomy" id="1353534"/>
    <lineage>
        <taxon>Bacteria</taxon>
        <taxon>Bacillati</taxon>
        <taxon>Bacillota</taxon>
        <taxon>Clostridia</taxon>
        <taxon>Eubacteriales</taxon>
        <taxon>Clostridiaceae</taxon>
        <taxon>Clostridium</taxon>
    </lineage>
</organism>
<feature type="region of interest" description="Disordered" evidence="1">
    <location>
        <begin position="42"/>
        <end position="62"/>
    </location>
</feature>
<dbReference type="Gene3D" id="1.10.10.2830">
    <property type="match status" value="1"/>
</dbReference>